<keyword evidence="3" id="KW-1185">Reference proteome</keyword>
<dbReference type="Proteomes" id="UP001168877">
    <property type="component" value="Unassembled WGS sequence"/>
</dbReference>
<dbReference type="PROSITE" id="PS50879">
    <property type="entry name" value="RNASE_H_1"/>
    <property type="match status" value="1"/>
</dbReference>
<dbReference type="CDD" id="cd06222">
    <property type="entry name" value="RNase_H_like"/>
    <property type="match status" value="1"/>
</dbReference>
<dbReference type="InterPro" id="IPR012337">
    <property type="entry name" value="RNaseH-like_sf"/>
</dbReference>
<dbReference type="AlphaFoldDB" id="A0AA39VX23"/>
<reference evidence="2" key="1">
    <citation type="journal article" date="2022" name="Plant J.">
        <title>Strategies of tolerance reflected in two North American maple genomes.</title>
        <authorList>
            <person name="McEvoy S.L."/>
            <person name="Sezen U.U."/>
            <person name="Trouern-Trend A."/>
            <person name="McMahon S.M."/>
            <person name="Schaberg P.G."/>
            <person name="Yang J."/>
            <person name="Wegrzyn J.L."/>
            <person name="Swenson N.G."/>
        </authorList>
    </citation>
    <scope>NUCLEOTIDE SEQUENCE</scope>
    <source>
        <strain evidence="2">NS2018</strain>
    </source>
</reference>
<dbReference type="PANTHER" id="PTHR33116">
    <property type="entry name" value="REVERSE TRANSCRIPTASE ZINC-BINDING DOMAIN-CONTAINING PROTEIN-RELATED-RELATED"/>
    <property type="match status" value="1"/>
</dbReference>
<evidence type="ECO:0000259" key="1">
    <source>
        <dbReference type="PROSITE" id="PS50879"/>
    </source>
</evidence>
<dbReference type="SUPFAM" id="SSF53098">
    <property type="entry name" value="Ribonuclease H-like"/>
    <property type="match status" value="1"/>
</dbReference>
<dbReference type="EMBL" id="JAUESC010000201">
    <property type="protein sequence ID" value="KAK0593921.1"/>
    <property type="molecule type" value="Genomic_DNA"/>
</dbReference>
<proteinExistence type="predicted"/>
<feature type="domain" description="RNase H type-1" evidence="1">
    <location>
        <begin position="429"/>
        <end position="562"/>
    </location>
</feature>
<dbReference type="InterPro" id="IPR002156">
    <property type="entry name" value="RNaseH_domain"/>
</dbReference>
<evidence type="ECO:0000313" key="2">
    <source>
        <dbReference type="EMBL" id="KAK0593921.1"/>
    </source>
</evidence>
<dbReference type="InterPro" id="IPR026960">
    <property type="entry name" value="RVT-Znf"/>
</dbReference>
<organism evidence="2 3">
    <name type="scientific">Acer saccharum</name>
    <name type="common">Sugar maple</name>
    <dbReference type="NCBI Taxonomy" id="4024"/>
    <lineage>
        <taxon>Eukaryota</taxon>
        <taxon>Viridiplantae</taxon>
        <taxon>Streptophyta</taxon>
        <taxon>Embryophyta</taxon>
        <taxon>Tracheophyta</taxon>
        <taxon>Spermatophyta</taxon>
        <taxon>Magnoliopsida</taxon>
        <taxon>eudicotyledons</taxon>
        <taxon>Gunneridae</taxon>
        <taxon>Pentapetalae</taxon>
        <taxon>rosids</taxon>
        <taxon>malvids</taxon>
        <taxon>Sapindales</taxon>
        <taxon>Sapindaceae</taxon>
        <taxon>Hippocastanoideae</taxon>
        <taxon>Acereae</taxon>
        <taxon>Acer</taxon>
    </lineage>
</organism>
<sequence>MPIGVAKRVEKIQRSFFWGDKALKKNFHAVNWNTVCQSKKNGGLGIGNMINKNSSLLAKWVWRFANEESTLWRRVICAKYDVRSEALVWKWRNNGSDSSFVKAVGNLYVNGSLTEPILRKGLVSVLGDGRRIDFWKELGGDALPLMNAFPRIYVLSLKKAGSVEQFGEWQGNQWVWIVPLRRSLFDWEKDQWEAFMCRLDHFKPRRLCGDALGWSFCSNGIFTVSSFRRCLEDSAMEAVTVDSNFCWQGICPNKIEVFTWQLLRGRIMVRNVMNRFGFSPNMAVECPFCKSEEETINHLFLHCHRASEIWVRCMSWWGVSWCVNNSLSEWAVGWFGLCPKARQGRAWNSLFFAIVWTIWESRNHLVFLNSDKGIEQAVDIIKFRVAWWFKHHGEGSSDPITVILQDIAGRCSVTNIKKAVSTANWSPPSQGAFKFNVDGSARGNPGSAGIGGVLRDFRGKVIGSFSKFVGIADAITAEIFTIHQACVLCANSPALIGKQITIISDSKGAVSWVKGSSFGSLKHVDVIYDIRNFLLSLGRTVVIHNPRSSNCFADSLAKKGSNQEGDCMLWEVD</sequence>
<reference evidence="2" key="2">
    <citation type="submission" date="2023-06" db="EMBL/GenBank/DDBJ databases">
        <authorList>
            <person name="Swenson N.G."/>
            <person name="Wegrzyn J.L."/>
            <person name="Mcevoy S.L."/>
        </authorList>
    </citation>
    <scope>NUCLEOTIDE SEQUENCE</scope>
    <source>
        <strain evidence="2">NS2018</strain>
        <tissue evidence="2">Leaf</tissue>
    </source>
</reference>
<dbReference type="InterPro" id="IPR036397">
    <property type="entry name" value="RNaseH_sf"/>
</dbReference>
<evidence type="ECO:0000313" key="3">
    <source>
        <dbReference type="Proteomes" id="UP001168877"/>
    </source>
</evidence>
<dbReference type="PANTHER" id="PTHR33116:SF75">
    <property type="entry name" value="RIBONUCLEASE H PROTEIN"/>
    <property type="match status" value="1"/>
</dbReference>
<dbReference type="InterPro" id="IPR044730">
    <property type="entry name" value="RNase_H-like_dom_plant"/>
</dbReference>
<comment type="caution">
    <text evidence="2">The sequence shown here is derived from an EMBL/GenBank/DDBJ whole genome shotgun (WGS) entry which is preliminary data.</text>
</comment>
<dbReference type="Pfam" id="PF13456">
    <property type="entry name" value="RVT_3"/>
    <property type="match status" value="1"/>
</dbReference>
<dbReference type="GO" id="GO:0004523">
    <property type="term" value="F:RNA-DNA hybrid ribonuclease activity"/>
    <property type="evidence" value="ECO:0007669"/>
    <property type="project" value="InterPro"/>
</dbReference>
<protein>
    <recommendedName>
        <fullName evidence="1">RNase H type-1 domain-containing protein</fullName>
    </recommendedName>
</protein>
<name>A0AA39VX23_ACESA</name>
<dbReference type="GO" id="GO:0003676">
    <property type="term" value="F:nucleic acid binding"/>
    <property type="evidence" value="ECO:0007669"/>
    <property type="project" value="InterPro"/>
</dbReference>
<accession>A0AA39VX23</accession>
<dbReference type="Gene3D" id="3.30.420.10">
    <property type="entry name" value="Ribonuclease H-like superfamily/Ribonuclease H"/>
    <property type="match status" value="1"/>
</dbReference>
<gene>
    <name evidence="2" type="ORF">LWI29_007032</name>
</gene>
<dbReference type="Pfam" id="PF13966">
    <property type="entry name" value="zf-RVT"/>
    <property type="match status" value="1"/>
</dbReference>